<dbReference type="EMBL" id="NGKU01000001">
    <property type="protein sequence ID" value="OTN77185.1"/>
    <property type="molecule type" value="Genomic_DNA"/>
</dbReference>
<dbReference type="OrthoDB" id="2190077at2"/>
<proteinExistence type="predicted"/>
<evidence type="ECO:0000313" key="1">
    <source>
        <dbReference type="EMBL" id="OTN77185.1"/>
    </source>
</evidence>
<name>A0A242A823_9ENTE</name>
<sequence length="69" mass="7733">MEQIEIGQTYYCHPVGTKKQVIGVVEKLYLNTALVVVTACEEEDKTLVFESNHRMIVTFTNIHAAVHAA</sequence>
<reference evidence="1 2" key="1">
    <citation type="submission" date="2017-05" db="EMBL/GenBank/DDBJ databases">
        <title>The Genome Sequence of Enterococcus sp. 8G7_MSG3316.</title>
        <authorList>
            <consortium name="The Broad Institute Genomics Platform"/>
            <consortium name="The Broad Institute Genomic Center for Infectious Diseases"/>
            <person name="Earl A."/>
            <person name="Manson A."/>
            <person name="Schwartman J."/>
            <person name="Gilmore M."/>
            <person name="Abouelleil A."/>
            <person name="Cao P."/>
            <person name="Chapman S."/>
            <person name="Cusick C."/>
            <person name="Shea T."/>
            <person name="Young S."/>
            <person name="Neafsey D."/>
            <person name="Nusbaum C."/>
            <person name="Birren B."/>
        </authorList>
    </citation>
    <scope>NUCLEOTIDE SEQUENCE [LARGE SCALE GENOMIC DNA]</scope>
    <source>
        <strain evidence="1 2">8G7_MSG3316</strain>
    </source>
</reference>
<comment type="caution">
    <text evidence="1">The sequence shown here is derived from an EMBL/GenBank/DDBJ whole genome shotgun (WGS) entry which is preliminary data.</text>
</comment>
<dbReference type="RefSeq" id="WP_086275242.1">
    <property type="nucleotide sequence ID" value="NZ_NGKU01000001.1"/>
</dbReference>
<dbReference type="AlphaFoldDB" id="A0A242A823"/>
<gene>
    <name evidence="1" type="ORF">A5886_002282</name>
</gene>
<dbReference type="Proteomes" id="UP000195043">
    <property type="component" value="Unassembled WGS sequence"/>
</dbReference>
<organism evidence="1 2">
    <name type="scientific">Candidatus Enterococcus testudinis</name>
    <dbReference type="NCBI Taxonomy" id="1834191"/>
    <lineage>
        <taxon>Bacteria</taxon>
        <taxon>Bacillati</taxon>
        <taxon>Bacillota</taxon>
        <taxon>Bacilli</taxon>
        <taxon>Lactobacillales</taxon>
        <taxon>Enterococcaceae</taxon>
        <taxon>Enterococcus</taxon>
    </lineage>
</organism>
<evidence type="ECO:0000313" key="2">
    <source>
        <dbReference type="Proteomes" id="UP000195043"/>
    </source>
</evidence>
<evidence type="ECO:0008006" key="3">
    <source>
        <dbReference type="Google" id="ProtNLM"/>
    </source>
</evidence>
<protein>
    <recommendedName>
        <fullName evidence="3">DUF2187 domain-containing protein</fullName>
    </recommendedName>
</protein>
<accession>A0A242A823</accession>
<keyword evidence="2" id="KW-1185">Reference proteome</keyword>